<dbReference type="SUPFAM" id="SSF53098">
    <property type="entry name" value="Ribonuclease H-like"/>
    <property type="match status" value="1"/>
</dbReference>
<gene>
    <name evidence="3" type="ORF">DFH07DRAFT_700119</name>
</gene>
<feature type="non-terminal residue" evidence="3">
    <location>
        <position position="1"/>
    </location>
</feature>
<keyword evidence="3" id="KW-0548">Nucleotidyltransferase</keyword>
<keyword evidence="3" id="KW-0808">Transferase</keyword>
<keyword evidence="4" id="KW-1185">Reference proteome</keyword>
<keyword evidence="3" id="KW-0239">DNA-directed DNA polymerase</keyword>
<dbReference type="InterPro" id="IPR006133">
    <property type="entry name" value="DNA-dir_DNA_pol_B_exonuc"/>
</dbReference>
<dbReference type="InterPro" id="IPR012337">
    <property type="entry name" value="RNaseH-like_sf"/>
</dbReference>
<dbReference type="InterPro" id="IPR036397">
    <property type="entry name" value="RNaseH_sf"/>
</dbReference>
<dbReference type="GO" id="GO:0003676">
    <property type="term" value="F:nucleic acid binding"/>
    <property type="evidence" value="ECO:0007669"/>
    <property type="project" value="InterPro"/>
</dbReference>
<dbReference type="InterPro" id="IPR050240">
    <property type="entry name" value="DNA_pol_type-B"/>
</dbReference>
<dbReference type="EMBL" id="JARJLG010000081">
    <property type="protein sequence ID" value="KAJ7750663.1"/>
    <property type="molecule type" value="Genomic_DNA"/>
</dbReference>
<dbReference type="Gene3D" id="3.30.420.10">
    <property type="entry name" value="Ribonuclease H-like superfamily/Ribonuclease H"/>
    <property type="match status" value="1"/>
</dbReference>
<dbReference type="GO" id="GO:0006287">
    <property type="term" value="P:base-excision repair, gap-filling"/>
    <property type="evidence" value="ECO:0007669"/>
    <property type="project" value="TreeGrafter"/>
</dbReference>
<dbReference type="GO" id="GO:0006297">
    <property type="term" value="P:nucleotide-excision repair, DNA gap filling"/>
    <property type="evidence" value="ECO:0007669"/>
    <property type="project" value="TreeGrafter"/>
</dbReference>
<dbReference type="GO" id="GO:0008296">
    <property type="term" value="F:3'-5'-DNA exonuclease activity"/>
    <property type="evidence" value="ECO:0007669"/>
    <property type="project" value="TreeGrafter"/>
</dbReference>
<dbReference type="GO" id="GO:0003887">
    <property type="term" value="F:DNA-directed DNA polymerase activity"/>
    <property type="evidence" value="ECO:0007669"/>
    <property type="project" value="UniProtKB-KW"/>
</dbReference>
<comment type="caution">
    <text evidence="3">The sequence shown here is derived from an EMBL/GenBank/DDBJ whole genome shotgun (WGS) entry which is preliminary data.</text>
</comment>
<dbReference type="GO" id="GO:0043625">
    <property type="term" value="C:delta DNA polymerase complex"/>
    <property type="evidence" value="ECO:0007669"/>
    <property type="project" value="TreeGrafter"/>
</dbReference>
<proteinExistence type="predicted"/>
<evidence type="ECO:0000259" key="2">
    <source>
        <dbReference type="Pfam" id="PF03104"/>
    </source>
</evidence>
<evidence type="ECO:0000313" key="3">
    <source>
        <dbReference type="EMBL" id="KAJ7750663.1"/>
    </source>
</evidence>
<reference evidence="3" key="1">
    <citation type="submission" date="2023-03" db="EMBL/GenBank/DDBJ databases">
        <title>Massive genome expansion in bonnet fungi (Mycena s.s.) driven by repeated elements and novel gene families across ecological guilds.</title>
        <authorList>
            <consortium name="Lawrence Berkeley National Laboratory"/>
            <person name="Harder C.B."/>
            <person name="Miyauchi S."/>
            <person name="Viragh M."/>
            <person name="Kuo A."/>
            <person name="Thoen E."/>
            <person name="Andreopoulos B."/>
            <person name="Lu D."/>
            <person name="Skrede I."/>
            <person name="Drula E."/>
            <person name="Henrissat B."/>
            <person name="Morin E."/>
            <person name="Kohler A."/>
            <person name="Barry K."/>
            <person name="LaButti K."/>
            <person name="Morin E."/>
            <person name="Salamov A."/>
            <person name="Lipzen A."/>
            <person name="Mereny Z."/>
            <person name="Hegedus B."/>
            <person name="Baldrian P."/>
            <person name="Stursova M."/>
            <person name="Weitz H."/>
            <person name="Taylor A."/>
            <person name="Grigoriev I.V."/>
            <person name="Nagy L.G."/>
            <person name="Martin F."/>
            <person name="Kauserud H."/>
        </authorList>
    </citation>
    <scope>NUCLEOTIDE SEQUENCE</scope>
    <source>
        <strain evidence="3">CBHHK188m</strain>
    </source>
</reference>
<dbReference type="PANTHER" id="PTHR10322:SF23">
    <property type="entry name" value="DNA POLYMERASE DELTA CATALYTIC SUBUNIT"/>
    <property type="match status" value="1"/>
</dbReference>
<dbReference type="Proteomes" id="UP001215280">
    <property type="component" value="Unassembled WGS sequence"/>
</dbReference>
<dbReference type="Pfam" id="PF03104">
    <property type="entry name" value="DNA_pol_B_exo1"/>
    <property type="match status" value="1"/>
</dbReference>
<accession>A0AAD7IU94</accession>
<dbReference type="PANTHER" id="PTHR10322">
    <property type="entry name" value="DNA POLYMERASE CATALYTIC SUBUNIT"/>
    <property type="match status" value="1"/>
</dbReference>
<feature type="domain" description="DNA-directed DNA polymerase family B exonuclease" evidence="2">
    <location>
        <begin position="2"/>
        <end position="80"/>
    </location>
</feature>
<dbReference type="AlphaFoldDB" id="A0AAD7IU94"/>
<evidence type="ECO:0000256" key="1">
    <source>
        <dbReference type="ARBA" id="ARBA00024411"/>
    </source>
</evidence>
<name>A0AAD7IU94_9AGAR</name>
<sequence length="80" mass="9090">GEREPSRCAVFTFGTCSAIPGAELHEYKDESSLLLGWREFLLRIDPDVVIGYNVSRFDIPYMLLRAKHLSVATFPFLGRL</sequence>
<feature type="non-terminal residue" evidence="3">
    <location>
        <position position="80"/>
    </location>
</feature>
<organism evidence="3 4">
    <name type="scientific">Mycena maculata</name>
    <dbReference type="NCBI Taxonomy" id="230809"/>
    <lineage>
        <taxon>Eukaryota</taxon>
        <taxon>Fungi</taxon>
        <taxon>Dikarya</taxon>
        <taxon>Basidiomycota</taxon>
        <taxon>Agaricomycotina</taxon>
        <taxon>Agaricomycetes</taxon>
        <taxon>Agaricomycetidae</taxon>
        <taxon>Agaricales</taxon>
        <taxon>Marasmiineae</taxon>
        <taxon>Mycenaceae</taxon>
        <taxon>Mycena</taxon>
    </lineage>
</organism>
<protein>
    <recommendedName>
        <fullName evidence="1">DNA polymerase delta catalytic subunit</fullName>
    </recommendedName>
</protein>
<evidence type="ECO:0000313" key="4">
    <source>
        <dbReference type="Proteomes" id="UP001215280"/>
    </source>
</evidence>
<dbReference type="GO" id="GO:0045004">
    <property type="term" value="P:DNA replication proofreading"/>
    <property type="evidence" value="ECO:0007669"/>
    <property type="project" value="TreeGrafter"/>
</dbReference>